<reference evidence="2 3" key="1">
    <citation type="journal article" date="2009" name="Stand. Genomic Sci.">
        <title>Complete genome sequence of Desulfomicrobium baculatum type strain (X).</title>
        <authorList>
            <person name="Copeland A."/>
            <person name="Spring S."/>
            <person name="Goker M."/>
            <person name="Schneider S."/>
            <person name="Lapidus A."/>
            <person name="Del Rio T.G."/>
            <person name="Tice H."/>
            <person name="Cheng J.F."/>
            <person name="Chen F."/>
            <person name="Nolan M."/>
            <person name="Bruce D."/>
            <person name="Goodwin L."/>
            <person name="Pitluck S."/>
            <person name="Ivanova N."/>
            <person name="Mavrommatis K."/>
            <person name="Ovchinnikova G."/>
            <person name="Pati A."/>
            <person name="Chen A."/>
            <person name="Palaniappan K."/>
            <person name="Land M."/>
            <person name="Hauser L."/>
            <person name="Chang Y.J."/>
            <person name="Jeffries C.C."/>
            <person name="Meincke L."/>
            <person name="Sims D."/>
            <person name="Brettin T."/>
            <person name="Detter J.C."/>
            <person name="Han C."/>
            <person name="Chain P."/>
            <person name="Bristow J."/>
            <person name="Eisen J.A."/>
            <person name="Markowitz V."/>
            <person name="Hugenholtz P."/>
            <person name="Kyrpides N.C."/>
            <person name="Klenk H.P."/>
            <person name="Lucas S."/>
        </authorList>
    </citation>
    <scope>NUCLEOTIDE SEQUENCE [LARGE SCALE GENOMIC DNA]</scope>
    <source>
        <strain evidence="3">DSM 4028 / VKM B-1378 / X</strain>
    </source>
</reference>
<organism evidence="2 3">
    <name type="scientific">Desulfomicrobium baculatum (strain DSM 4028 / VKM B-1378 / X)</name>
    <name type="common">Desulfovibrio baculatus</name>
    <dbReference type="NCBI Taxonomy" id="525897"/>
    <lineage>
        <taxon>Bacteria</taxon>
        <taxon>Pseudomonadati</taxon>
        <taxon>Thermodesulfobacteriota</taxon>
        <taxon>Desulfovibrionia</taxon>
        <taxon>Desulfovibrionales</taxon>
        <taxon>Desulfomicrobiaceae</taxon>
        <taxon>Desulfomicrobium</taxon>
    </lineage>
</organism>
<gene>
    <name evidence="2" type="ordered locus">Dbac_3266</name>
</gene>
<dbReference type="AlphaFoldDB" id="C7LP24"/>
<dbReference type="OrthoDB" id="9804595at2"/>
<dbReference type="KEGG" id="dba:Dbac_3266"/>
<keyword evidence="3" id="KW-1185">Reference proteome</keyword>
<dbReference type="EMBL" id="CP001629">
    <property type="protein sequence ID" value="ACU91340.1"/>
    <property type="molecule type" value="Genomic_DNA"/>
</dbReference>
<dbReference type="Proteomes" id="UP000002216">
    <property type="component" value="Chromosome"/>
</dbReference>
<dbReference type="SUPFAM" id="SSF51735">
    <property type="entry name" value="NAD(P)-binding Rossmann-fold domains"/>
    <property type="match status" value="1"/>
</dbReference>
<evidence type="ECO:0000313" key="3">
    <source>
        <dbReference type="Proteomes" id="UP000002216"/>
    </source>
</evidence>
<proteinExistence type="predicted"/>
<dbReference type="eggNOG" id="COG0451">
    <property type="taxonomic scope" value="Bacteria"/>
</dbReference>
<dbReference type="InterPro" id="IPR050177">
    <property type="entry name" value="Lipid_A_modif_metabolic_enz"/>
</dbReference>
<protein>
    <submittedName>
        <fullName evidence="2">NAD-dependent epimerase/dehydratase</fullName>
    </submittedName>
</protein>
<dbReference type="PANTHER" id="PTHR43245">
    <property type="entry name" value="BIFUNCTIONAL POLYMYXIN RESISTANCE PROTEIN ARNA"/>
    <property type="match status" value="1"/>
</dbReference>
<name>C7LP24_DESBD</name>
<feature type="domain" description="NAD-dependent epimerase/dehydratase" evidence="1">
    <location>
        <begin position="9"/>
        <end position="220"/>
    </location>
</feature>
<dbReference type="InterPro" id="IPR036291">
    <property type="entry name" value="NAD(P)-bd_dom_sf"/>
</dbReference>
<evidence type="ECO:0000259" key="1">
    <source>
        <dbReference type="Pfam" id="PF01370"/>
    </source>
</evidence>
<dbReference type="PANTHER" id="PTHR43245:SF58">
    <property type="entry name" value="BLL5923 PROTEIN"/>
    <property type="match status" value="1"/>
</dbReference>
<dbReference type="STRING" id="525897.Dbac_3266"/>
<evidence type="ECO:0000313" key="2">
    <source>
        <dbReference type="EMBL" id="ACU91340.1"/>
    </source>
</evidence>
<sequence length="321" mass="34699">MGFPQKRSLVTGASGFIGRALCRELTGKGWDVTAMLRRPQAGPWRHVLEGNLGRGEVDPQNLEGVDTIFHLAGKAHTRARNAAENAEYEAVHVHGTRSLLRAAKQAGVRACVLLSSVKAMGEGGEEVWDESTTCSPQNPYGVTKLAAESIVLEELPLSCPVVLRPTLVYGVGSKGNLDLMIRAVRKGFFPAITFPPNSRSMIHVQDVVQACLLAATHPAACGQVFILTDGGEYSTNEVLAWIHEALGKKPGLSVPYGLLRVGARLGDVLERLGMHAPLNTDRLSKLAGSARYSNAKILRELGFDPAWDLRRGIHEMVEGLR</sequence>
<dbReference type="Gene3D" id="3.40.50.720">
    <property type="entry name" value="NAD(P)-binding Rossmann-like Domain"/>
    <property type="match status" value="1"/>
</dbReference>
<dbReference type="RefSeq" id="WP_015775429.1">
    <property type="nucleotide sequence ID" value="NC_013173.1"/>
</dbReference>
<dbReference type="InterPro" id="IPR001509">
    <property type="entry name" value="Epimerase_deHydtase"/>
</dbReference>
<accession>C7LP24</accession>
<dbReference type="HOGENOM" id="CLU_007383_1_7_7"/>
<dbReference type="Pfam" id="PF01370">
    <property type="entry name" value="Epimerase"/>
    <property type="match status" value="1"/>
</dbReference>